<reference evidence="2" key="1">
    <citation type="journal article" date="2019" name="Int. J. Syst. Evol. Microbiol.">
        <title>The Global Catalogue of Microorganisms (GCM) 10K type strain sequencing project: providing services to taxonomists for standard genome sequencing and annotation.</title>
        <authorList>
            <consortium name="The Broad Institute Genomics Platform"/>
            <consortium name="The Broad Institute Genome Sequencing Center for Infectious Disease"/>
            <person name="Wu L."/>
            <person name="Ma J."/>
        </authorList>
    </citation>
    <scope>NUCLEOTIDE SEQUENCE [LARGE SCALE GENOMIC DNA]</scope>
    <source>
        <strain evidence="2">JCM 14549</strain>
    </source>
</reference>
<proteinExistence type="predicted"/>
<dbReference type="RefSeq" id="WP_259454366.1">
    <property type="nucleotide sequence ID" value="NZ_BAAANQ010000011.1"/>
</dbReference>
<comment type="caution">
    <text evidence="1">The sequence shown here is derived from an EMBL/GenBank/DDBJ whole genome shotgun (WGS) entry which is preliminary data.</text>
</comment>
<protein>
    <recommendedName>
        <fullName evidence="3">WXG100 family type VII secretion target</fullName>
    </recommendedName>
</protein>
<organism evidence="1 2">
    <name type="scientific">Streptomyces cheonanensis</name>
    <dbReference type="NCBI Taxonomy" id="312720"/>
    <lineage>
        <taxon>Bacteria</taxon>
        <taxon>Bacillati</taxon>
        <taxon>Actinomycetota</taxon>
        <taxon>Actinomycetes</taxon>
        <taxon>Kitasatosporales</taxon>
        <taxon>Streptomycetaceae</taxon>
        <taxon>Streptomyces</taxon>
    </lineage>
</organism>
<gene>
    <name evidence="1" type="ORF">GCM10009757_46190</name>
</gene>
<keyword evidence="2" id="KW-1185">Reference proteome</keyword>
<evidence type="ECO:0008006" key="3">
    <source>
        <dbReference type="Google" id="ProtNLM"/>
    </source>
</evidence>
<evidence type="ECO:0000313" key="1">
    <source>
        <dbReference type="EMBL" id="GAA2062241.1"/>
    </source>
</evidence>
<accession>A0ABP5H638</accession>
<name>A0ABP5H638_9ACTN</name>
<evidence type="ECO:0000313" key="2">
    <source>
        <dbReference type="Proteomes" id="UP001403094"/>
    </source>
</evidence>
<sequence length="759" mass="82360">MGAGDRLGFEELFNAPLDELRKARDSWDDQVQRLTELQEPAENMAGQARSASWEGENASVTVPHVFAQAGQFEAALLQATSLRNICRDGYHRLKGYQDRLGELIDEAAADGVHVSGSGRVDARLSEVDGETRRIRQQRALEVSQSIESVLQSATDADQSIAQALRDAKGTDPYVFNPVEYANLSQAETAYADAQHFIELAERGSELTDDELRTFSWLAEYYADDPVFAERVTLALGAEGTLRLWADLSSGNWHPDSERWQIMDGLQTNLGNLLGTATRSDSVAMEQWEQDMLGLGEQPINGGPRGYQVMSALMRDGEYETEFLLDYGEALMNFEMEFVAGYGGSDPVLGGSGAPNWRLWHSDTRLNFGDADDFGQDPVVGYMSALSHNPEASTAFFTAPEGFDPSDRESEISPRLAYLSQERTWWTSPDAFVPEAIGIHPIVGEALVAATTGISPEMLDPEAMEEGGFGDYRTADTARVMDQVMHLYGTLDPELLSSQPEMSTALGFMAGMYMDDINYAVSGMGDEKNPEHADIFATSYGDTLESGRYSTIRFLSVIGKDEAAYESATLLQHVYMLGKLDEFPPTDSDNFISGSQVLMAGGEVRGILDHARAEQVAADYVGDSEAAQAALASSAEWKGAAVGAAVGAGVAFVTAPFTGGLSGFLVPIGADMGGEFLSTFFEGFIDDGSDSDGQAKKDGQLSRQGFFEAGEEDIAELLNLYTSSAESYIDRESISVQRSLVEGSYVNGRASDEAYGYLPH</sequence>
<dbReference type="Proteomes" id="UP001403094">
    <property type="component" value="Unassembled WGS sequence"/>
</dbReference>
<dbReference type="EMBL" id="BAAANQ010000011">
    <property type="protein sequence ID" value="GAA2062241.1"/>
    <property type="molecule type" value="Genomic_DNA"/>
</dbReference>